<dbReference type="CDD" id="cd00082">
    <property type="entry name" value="HisKA"/>
    <property type="match status" value="1"/>
</dbReference>
<dbReference type="GO" id="GO:0005524">
    <property type="term" value="F:ATP binding"/>
    <property type="evidence" value="ECO:0007669"/>
    <property type="project" value="UniProtKB-KW"/>
</dbReference>
<evidence type="ECO:0000256" key="2">
    <source>
        <dbReference type="ARBA" id="ARBA00012438"/>
    </source>
</evidence>
<dbReference type="PANTHER" id="PTHR43065:SF10">
    <property type="entry name" value="PEROXIDE STRESS-ACTIVATED HISTIDINE KINASE MAK3"/>
    <property type="match status" value="1"/>
</dbReference>
<evidence type="ECO:0000256" key="6">
    <source>
        <dbReference type="ARBA" id="ARBA00022777"/>
    </source>
</evidence>
<dbReference type="InterPro" id="IPR003594">
    <property type="entry name" value="HATPase_dom"/>
</dbReference>
<dbReference type="PROSITE" id="PS50109">
    <property type="entry name" value="HIS_KIN"/>
    <property type="match status" value="1"/>
</dbReference>
<dbReference type="GO" id="GO:0000155">
    <property type="term" value="F:phosphorelay sensor kinase activity"/>
    <property type="evidence" value="ECO:0007669"/>
    <property type="project" value="InterPro"/>
</dbReference>
<keyword evidence="4" id="KW-0808">Transferase</keyword>
<dbReference type="InterPro" id="IPR005467">
    <property type="entry name" value="His_kinase_dom"/>
</dbReference>
<reference evidence="10" key="1">
    <citation type="journal article" date="2020" name="mSystems">
        <title>Genome- and Community-Level Interaction Insights into Carbon Utilization and Element Cycling Functions of Hydrothermarchaeota in Hydrothermal Sediment.</title>
        <authorList>
            <person name="Zhou Z."/>
            <person name="Liu Y."/>
            <person name="Xu W."/>
            <person name="Pan J."/>
            <person name="Luo Z.H."/>
            <person name="Li M."/>
        </authorList>
    </citation>
    <scope>NUCLEOTIDE SEQUENCE [LARGE SCALE GENOMIC DNA]</scope>
    <source>
        <strain evidence="10">SpSt-488</strain>
    </source>
</reference>
<evidence type="ECO:0000256" key="7">
    <source>
        <dbReference type="ARBA" id="ARBA00022840"/>
    </source>
</evidence>
<dbReference type="InterPro" id="IPR004358">
    <property type="entry name" value="Sig_transdc_His_kin-like_C"/>
</dbReference>
<dbReference type="InterPro" id="IPR003661">
    <property type="entry name" value="HisK_dim/P_dom"/>
</dbReference>
<proteinExistence type="predicted"/>
<dbReference type="AlphaFoldDB" id="A0A7C4CCA4"/>
<dbReference type="InterPro" id="IPR036097">
    <property type="entry name" value="HisK_dim/P_sf"/>
</dbReference>
<keyword evidence="6" id="KW-0418">Kinase</keyword>
<comment type="caution">
    <text evidence="10">The sequence shown here is derived from an EMBL/GenBank/DDBJ whole genome shotgun (WGS) entry which is preliminary data.</text>
</comment>
<evidence type="ECO:0000256" key="3">
    <source>
        <dbReference type="ARBA" id="ARBA00022553"/>
    </source>
</evidence>
<evidence type="ECO:0000256" key="5">
    <source>
        <dbReference type="ARBA" id="ARBA00022741"/>
    </source>
</evidence>
<sequence length="566" mass="61763">MAGLSGPVYMRTAVSEAERTNWERNERLRLAEGFLLFSRRILDAAARGLPRQEFVRLALNEFLKVSGCDAADLRVDDGARCFRGWIERDSGSFRMDMLPRVDSANGESPLRMEADSPALAGLCADLHRCRSDKSLFSFAVLSPSETGRPGSLALVPFPVGADGYGLLLLSSRQAGFFHRSEGEIYEAAAQTLGAAFFERRTQVALRERVKELTCLYGLAKVLEEPNLEIRGALARIVQLLPPAWLYAEIASARIVLDGQEYVTPGFRPGSRQLRTGIVVGDRERGSIEVCYSEPRPELDEGPFLKEERNLIVAVARELSLFVERHEAALEKTQLEAQLRHADRLATIGQLAAGVAHELNEPLGNILGFAQLALKAEEMPGRVRSDIDRVVQAALHAREVVSKLMLFARQKPPTKEYVQLNELVEDGLYFLGARCAKAGIELVRELAPGLPAVNADAAQLHQVLVNLVVNAIQAMPRGGRLVVRTEAGDRAVALVVEDTGVGMSEDVLNRIFVPFFTTKPVGEGTGLGLSVVHGIVEGHGGAVEVESKPGKGTRFRVVLPAKGPQDK</sequence>
<feature type="domain" description="Histidine kinase" evidence="9">
    <location>
        <begin position="353"/>
        <end position="562"/>
    </location>
</feature>
<organism evidence="10">
    <name type="scientific">candidate division WOR-3 bacterium</name>
    <dbReference type="NCBI Taxonomy" id="2052148"/>
    <lineage>
        <taxon>Bacteria</taxon>
        <taxon>Bacteria division WOR-3</taxon>
    </lineage>
</organism>
<dbReference type="Pfam" id="PF00512">
    <property type="entry name" value="HisKA"/>
    <property type="match status" value="1"/>
</dbReference>
<dbReference type="SUPFAM" id="SSF47384">
    <property type="entry name" value="Homodimeric domain of signal transducing histidine kinase"/>
    <property type="match status" value="1"/>
</dbReference>
<dbReference type="Pfam" id="PF02518">
    <property type="entry name" value="HATPase_c"/>
    <property type="match status" value="1"/>
</dbReference>
<name>A0A7C4CCA4_UNCW3</name>
<dbReference type="SMART" id="SM00387">
    <property type="entry name" value="HATPase_c"/>
    <property type="match status" value="1"/>
</dbReference>
<evidence type="ECO:0000256" key="4">
    <source>
        <dbReference type="ARBA" id="ARBA00022679"/>
    </source>
</evidence>
<dbReference type="EMBL" id="DSUT01000098">
    <property type="protein sequence ID" value="HGK28267.1"/>
    <property type="molecule type" value="Genomic_DNA"/>
</dbReference>
<accession>A0A7C4CCA4</accession>
<dbReference type="SUPFAM" id="SSF55874">
    <property type="entry name" value="ATPase domain of HSP90 chaperone/DNA topoisomerase II/histidine kinase"/>
    <property type="match status" value="1"/>
</dbReference>
<gene>
    <name evidence="10" type="ORF">ENS41_04860</name>
</gene>
<dbReference type="Gene3D" id="1.10.287.130">
    <property type="match status" value="1"/>
</dbReference>
<keyword evidence="7" id="KW-0067">ATP-binding</keyword>
<keyword evidence="3" id="KW-0597">Phosphoprotein</keyword>
<keyword evidence="8" id="KW-0902">Two-component regulatory system</keyword>
<protein>
    <recommendedName>
        <fullName evidence="2">histidine kinase</fullName>
        <ecNumber evidence="2">2.7.13.3</ecNumber>
    </recommendedName>
</protein>
<evidence type="ECO:0000256" key="1">
    <source>
        <dbReference type="ARBA" id="ARBA00000085"/>
    </source>
</evidence>
<dbReference type="SMART" id="SM00388">
    <property type="entry name" value="HisKA"/>
    <property type="match status" value="1"/>
</dbReference>
<dbReference type="PANTHER" id="PTHR43065">
    <property type="entry name" value="SENSOR HISTIDINE KINASE"/>
    <property type="match status" value="1"/>
</dbReference>
<dbReference type="PRINTS" id="PR00344">
    <property type="entry name" value="BCTRLSENSOR"/>
</dbReference>
<dbReference type="Gene3D" id="3.30.565.10">
    <property type="entry name" value="Histidine kinase-like ATPase, C-terminal domain"/>
    <property type="match status" value="1"/>
</dbReference>
<evidence type="ECO:0000256" key="8">
    <source>
        <dbReference type="ARBA" id="ARBA00023012"/>
    </source>
</evidence>
<dbReference type="EC" id="2.7.13.3" evidence="2"/>
<evidence type="ECO:0000259" key="9">
    <source>
        <dbReference type="PROSITE" id="PS50109"/>
    </source>
</evidence>
<evidence type="ECO:0000313" key="10">
    <source>
        <dbReference type="EMBL" id="HGK28267.1"/>
    </source>
</evidence>
<keyword evidence="5" id="KW-0547">Nucleotide-binding</keyword>
<dbReference type="InterPro" id="IPR036890">
    <property type="entry name" value="HATPase_C_sf"/>
</dbReference>
<comment type="catalytic activity">
    <reaction evidence="1">
        <text>ATP + protein L-histidine = ADP + protein N-phospho-L-histidine.</text>
        <dbReference type="EC" id="2.7.13.3"/>
    </reaction>
</comment>